<dbReference type="AlphaFoldDB" id="A0A9W8ZPG4"/>
<gene>
    <name evidence="3" type="ORF">N0V91_000488</name>
</gene>
<feature type="region of interest" description="Disordered" evidence="2">
    <location>
        <begin position="470"/>
        <end position="489"/>
    </location>
</feature>
<sequence>MYDEKIKEAANERQYANQQELLLSAKNQVLTNEIQKYQGNVASLTSSNDVLRGKNIKLEQQLSTATQAESRKDQELRQLQADLDETRDLLAEERKTVMDKLAEQEETLRREHESHTWKLKSDAENLKKAIVARDHFKGLRDRDITGKFAKLATDIEDISTVEWDQSRASNWPVSEQEMDRLHRANTRLLKQHIVQNSVWLLLHKHVFQSPFTVMGTEGERLDTDWREIYSSADSLAWPERSPDQEKERYEAARSFLEAIEPSTKRTSNDQDVKRTFDISVLRATTELKSALGRVAELDQGDHRVLDRIVQLSAKTWLECCAQRYRLLVVLSEGVEELLLPPWRNIRAVNLLVKPDIKRFGTSQGENLAKSEAVTGWRGLPSKLVFETPELQPAFRLDLAATLFSFVLRFKRAPLTTVTFPAFAILPFTMPALTRMKSFFKREKLHTIDAPPPLPPLSEAYSTPVPAPRSVPVIPQRSPLKPTPRPPPEVQRITAEQIRELREHIRHRYALDIEIWRQRNIKEFKRNKLKENMRRSDAALEQIRKTLHDWDRREYFASDVEYRKFVEIKDRLLGGAKADWAKYPPWEIAQKGGNPFEGPWEKHGHPVNRLPVPATQVPASVAHSRAPDQQSVPFRPASHANRALRHTGEISRPANGAPKPMNHVHRPMSEDYRRSVAARPFERRPPPPPPPAEVPSSPSIRVPTPFDGNATPILVTPEPNTGSRRATWDDKGRVSGPQWQHDPVDYDRQ</sequence>
<organism evidence="3 4">
    <name type="scientific">Didymella pomorum</name>
    <dbReference type="NCBI Taxonomy" id="749634"/>
    <lineage>
        <taxon>Eukaryota</taxon>
        <taxon>Fungi</taxon>
        <taxon>Dikarya</taxon>
        <taxon>Ascomycota</taxon>
        <taxon>Pezizomycotina</taxon>
        <taxon>Dothideomycetes</taxon>
        <taxon>Pleosporomycetidae</taxon>
        <taxon>Pleosporales</taxon>
        <taxon>Pleosporineae</taxon>
        <taxon>Didymellaceae</taxon>
        <taxon>Didymella</taxon>
    </lineage>
</organism>
<dbReference type="EMBL" id="JAPEVA010000002">
    <property type="protein sequence ID" value="KAJ4412726.1"/>
    <property type="molecule type" value="Genomic_DNA"/>
</dbReference>
<evidence type="ECO:0000313" key="4">
    <source>
        <dbReference type="Proteomes" id="UP001140510"/>
    </source>
</evidence>
<proteinExistence type="predicted"/>
<feature type="region of interest" description="Disordered" evidence="2">
    <location>
        <begin position="644"/>
        <end position="748"/>
    </location>
</feature>
<accession>A0A9W8ZPG4</accession>
<evidence type="ECO:0000256" key="2">
    <source>
        <dbReference type="SAM" id="MobiDB-lite"/>
    </source>
</evidence>
<dbReference type="OrthoDB" id="5430054at2759"/>
<comment type="caution">
    <text evidence="3">The sequence shown here is derived from an EMBL/GenBank/DDBJ whole genome shotgun (WGS) entry which is preliminary data.</text>
</comment>
<dbReference type="Proteomes" id="UP001140510">
    <property type="component" value="Unassembled WGS sequence"/>
</dbReference>
<reference evidence="3" key="1">
    <citation type="submission" date="2022-10" db="EMBL/GenBank/DDBJ databases">
        <title>Tapping the CABI collections for fungal endophytes: first genome assemblies for Collariella, Neodidymelliopsis, Ascochyta clinopodiicola, Didymella pomorum, Didymosphaeria variabile, Neocosmospora piperis and Neocucurbitaria cava.</title>
        <authorList>
            <person name="Hill R."/>
        </authorList>
    </citation>
    <scope>NUCLEOTIDE SEQUENCE</scope>
    <source>
        <strain evidence="3">IMI 355091</strain>
    </source>
</reference>
<feature type="compositionally biased region" description="Basic and acidic residues" evidence="2">
    <location>
        <begin position="666"/>
        <end position="684"/>
    </location>
</feature>
<keyword evidence="4" id="KW-1185">Reference proteome</keyword>
<evidence type="ECO:0000313" key="3">
    <source>
        <dbReference type="EMBL" id="KAJ4412726.1"/>
    </source>
</evidence>
<evidence type="ECO:0000256" key="1">
    <source>
        <dbReference type="SAM" id="Coils"/>
    </source>
</evidence>
<feature type="coiled-coil region" evidence="1">
    <location>
        <begin position="69"/>
        <end position="107"/>
    </location>
</feature>
<keyword evidence="1" id="KW-0175">Coiled coil</keyword>
<protein>
    <submittedName>
        <fullName evidence="3">Uncharacterized protein</fullName>
    </submittedName>
</protein>
<name>A0A9W8ZPG4_9PLEO</name>